<name>A0A564G4D8_9HYPH</name>
<dbReference type="EMBL" id="CABFVH010000041">
    <property type="protein sequence ID" value="VUF14856.1"/>
    <property type="molecule type" value="Genomic_DNA"/>
</dbReference>
<accession>A0A564G4D8</accession>
<dbReference type="OrthoDB" id="7999834at2"/>
<reference evidence="1" key="3">
    <citation type="submission" date="2021-08" db="EMBL/GenBank/DDBJ databases">
        <authorList>
            <person name="Tani A."/>
            <person name="Ola A."/>
            <person name="Ogura Y."/>
            <person name="Katsura K."/>
            <person name="Hayashi T."/>
        </authorList>
    </citation>
    <scope>NUCLEOTIDE SEQUENCE</scope>
    <source>
        <strain evidence="1">DSM 22415</strain>
    </source>
</reference>
<reference evidence="1" key="2">
    <citation type="journal article" date="2021" name="Front. Microbiol.">
        <title>Comprehensive Comparative Genomics and Phenotyping of Methylobacterium Species.</title>
        <authorList>
            <person name="Alessa O."/>
            <person name="Ogura Y."/>
            <person name="Fujitani Y."/>
            <person name="Takami H."/>
            <person name="Hayashi T."/>
            <person name="Sahin N."/>
            <person name="Tani A."/>
        </authorList>
    </citation>
    <scope>NUCLEOTIDE SEQUENCE</scope>
    <source>
        <strain evidence="1">DSM 22415</strain>
    </source>
</reference>
<evidence type="ECO:0000313" key="1">
    <source>
        <dbReference type="EMBL" id="GJD57111.1"/>
    </source>
</evidence>
<proteinExistence type="predicted"/>
<dbReference type="EMBL" id="BPQI01000087">
    <property type="protein sequence ID" value="GJD57111.1"/>
    <property type="molecule type" value="Genomic_DNA"/>
</dbReference>
<dbReference type="Proteomes" id="UP001055303">
    <property type="component" value="Unassembled WGS sequence"/>
</dbReference>
<protein>
    <submittedName>
        <fullName evidence="2">Uncharacterized protein</fullName>
    </submittedName>
</protein>
<dbReference type="Proteomes" id="UP000401717">
    <property type="component" value="Unassembled WGS sequence"/>
</dbReference>
<dbReference type="AlphaFoldDB" id="A0A564G4D8"/>
<gene>
    <name evidence="1" type="ORF">IFDJLNFL_3011</name>
    <name evidence="2" type="ORF">MTDSW087_04582</name>
</gene>
<evidence type="ECO:0000313" key="4">
    <source>
        <dbReference type="Proteomes" id="UP001055303"/>
    </source>
</evidence>
<organism evidence="2 3">
    <name type="scientific">Methylobacterium dankookense</name>
    <dbReference type="NCBI Taxonomy" id="560405"/>
    <lineage>
        <taxon>Bacteria</taxon>
        <taxon>Pseudomonadati</taxon>
        <taxon>Pseudomonadota</taxon>
        <taxon>Alphaproteobacteria</taxon>
        <taxon>Hyphomicrobiales</taxon>
        <taxon>Methylobacteriaceae</taxon>
        <taxon>Methylobacterium</taxon>
    </lineage>
</organism>
<evidence type="ECO:0000313" key="2">
    <source>
        <dbReference type="EMBL" id="VUF14856.1"/>
    </source>
</evidence>
<dbReference type="RefSeq" id="WP_144767176.1">
    <property type="nucleotide sequence ID" value="NZ_BPQI01000087.1"/>
</dbReference>
<sequence length="112" mass="11911">MSTLPPLQALARAAALLAGHGFRVVARNERGDSLYLAQDGSPWRLRLSNHARTPKQRRGHPEVLASLVVRAPRTHAQVAALVEAALRDYAGGLRRVAAQASGVDAASSASRK</sequence>
<reference evidence="2 3" key="1">
    <citation type="submission" date="2019-06" db="EMBL/GenBank/DDBJ databases">
        <authorList>
            <person name="Rodrigo-Torres L."/>
            <person name="Arahal R. D."/>
            <person name="Lucena T."/>
        </authorList>
    </citation>
    <scope>NUCLEOTIDE SEQUENCE [LARGE SCALE GENOMIC DNA]</scope>
    <source>
        <strain evidence="2 3">SW08-7</strain>
    </source>
</reference>
<keyword evidence="4" id="KW-1185">Reference proteome</keyword>
<evidence type="ECO:0000313" key="3">
    <source>
        <dbReference type="Proteomes" id="UP000401717"/>
    </source>
</evidence>